<evidence type="ECO:0000313" key="2">
    <source>
        <dbReference type="EMBL" id="RIA97070.1"/>
    </source>
</evidence>
<feature type="compositionally biased region" description="Basic and acidic residues" evidence="1">
    <location>
        <begin position="117"/>
        <end position="127"/>
    </location>
</feature>
<sequence>MSQFDIAPDSPTNSVISQEENSREQIFDHWNHAYLVLLVYGKQIGFIWQVQDKYLDKHGGVYKYIFECQHARTFKSKKIATNPLQQYLANAIQYFHKGDITDPKQDSENNASNLLEELQKMKEDDPT</sequence>
<proteinExistence type="predicted"/>
<dbReference type="Proteomes" id="UP000265703">
    <property type="component" value="Unassembled WGS sequence"/>
</dbReference>
<comment type="caution">
    <text evidence="2">The sequence shown here is derived from an EMBL/GenBank/DDBJ whole genome shotgun (WGS) entry which is preliminary data.</text>
</comment>
<gene>
    <name evidence="2" type="ORF">C1645_814590</name>
</gene>
<dbReference type="OrthoDB" id="2404678at2759"/>
<accession>A0A397TFM5</accession>
<dbReference type="AlphaFoldDB" id="A0A397TFM5"/>
<protein>
    <submittedName>
        <fullName evidence="2">Uncharacterized protein</fullName>
    </submittedName>
</protein>
<reference evidence="2 3" key="1">
    <citation type="submission" date="2018-06" db="EMBL/GenBank/DDBJ databases">
        <title>Comparative genomics reveals the genomic features of Rhizophagus irregularis, R. cerebriforme, R. diaphanum and Gigaspora rosea, and their symbiotic lifestyle signature.</title>
        <authorList>
            <person name="Morin E."/>
            <person name="San Clemente H."/>
            <person name="Chen E.C.H."/>
            <person name="De La Providencia I."/>
            <person name="Hainaut M."/>
            <person name="Kuo A."/>
            <person name="Kohler A."/>
            <person name="Murat C."/>
            <person name="Tang N."/>
            <person name="Roy S."/>
            <person name="Loubradou J."/>
            <person name="Henrissat B."/>
            <person name="Grigoriev I.V."/>
            <person name="Corradi N."/>
            <person name="Roux C."/>
            <person name="Martin F.M."/>
        </authorList>
    </citation>
    <scope>NUCLEOTIDE SEQUENCE [LARGE SCALE GENOMIC DNA]</scope>
    <source>
        <strain evidence="2 3">DAOM 227022</strain>
    </source>
</reference>
<name>A0A397TFM5_9GLOM</name>
<dbReference type="EMBL" id="QKYT01000035">
    <property type="protein sequence ID" value="RIA97070.1"/>
    <property type="molecule type" value="Genomic_DNA"/>
</dbReference>
<feature type="region of interest" description="Disordered" evidence="1">
    <location>
        <begin position="99"/>
        <end position="127"/>
    </location>
</feature>
<evidence type="ECO:0000256" key="1">
    <source>
        <dbReference type="SAM" id="MobiDB-lite"/>
    </source>
</evidence>
<organism evidence="2 3">
    <name type="scientific">Glomus cerebriforme</name>
    <dbReference type="NCBI Taxonomy" id="658196"/>
    <lineage>
        <taxon>Eukaryota</taxon>
        <taxon>Fungi</taxon>
        <taxon>Fungi incertae sedis</taxon>
        <taxon>Mucoromycota</taxon>
        <taxon>Glomeromycotina</taxon>
        <taxon>Glomeromycetes</taxon>
        <taxon>Glomerales</taxon>
        <taxon>Glomeraceae</taxon>
        <taxon>Glomus</taxon>
    </lineage>
</organism>
<keyword evidence="3" id="KW-1185">Reference proteome</keyword>
<evidence type="ECO:0000313" key="3">
    <source>
        <dbReference type="Proteomes" id="UP000265703"/>
    </source>
</evidence>